<reference evidence="1 2" key="2">
    <citation type="journal article" date="2011" name="Stand. Genomic Sci.">
        <title>Complete genome sequence of Bacteroides helcogenes type strain (P 36-108).</title>
        <authorList>
            <person name="Pati A."/>
            <person name="Gronow S."/>
            <person name="Zeytun A."/>
            <person name="Lapidus A."/>
            <person name="Nolan M."/>
            <person name="Hammon N."/>
            <person name="Deshpande S."/>
            <person name="Cheng J.F."/>
            <person name="Tapia R."/>
            <person name="Han C."/>
            <person name="Goodwin L."/>
            <person name="Pitluck S."/>
            <person name="Liolios K."/>
            <person name="Pagani I."/>
            <person name="Ivanova N."/>
            <person name="Mavromatis K."/>
            <person name="Chen A."/>
            <person name="Palaniappan K."/>
            <person name="Land M."/>
            <person name="Hauser L."/>
            <person name="Chang Y.J."/>
            <person name="Jeffries C.D."/>
            <person name="Detter J.C."/>
            <person name="Brambilla E."/>
            <person name="Rohde M."/>
            <person name="Goker M."/>
            <person name="Woyke T."/>
            <person name="Bristow J."/>
            <person name="Eisen J.A."/>
            <person name="Markowitz V."/>
            <person name="Hugenholtz P."/>
            <person name="Kyrpides N.C."/>
            <person name="Klenk H.P."/>
            <person name="Lucas S."/>
        </authorList>
    </citation>
    <scope>NUCLEOTIDE SEQUENCE [LARGE SCALE GENOMIC DNA]</scope>
    <source>
        <strain evidence="2">ATCC 35417 / DSM 20613 / JCM 6297 / CCUG 15421 / P 36-108</strain>
    </source>
</reference>
<dbReference type="AlphaFoldDB" id="E6STH8"/>
<proteinExistence type="predicted"/>
<protein>
    <recommendedName>
        <fullName evidence="3">SGNH/GDSL hydrolase family protein</fullName>
    </recommendedName>
</protein>
<evidence type="ECO:0008006" key="3">
    <source>
        <dbReference type="Google" id="ProtNLM"/>
    </source>
</evidence>
<evidence type="ECO:0000313" key="2">
    <source>
        <dbReference type="Proteomes" id="UP000008630"/>
    </source>
</evidence>
<keyword evidence="2" id="KW-1185">Reference proteome</keyword>
<sequence>MKVFIKKIAILASILIVLILTATQLPMDQDNYLKAYNKKCELLENTHSPRIIFVGGSNLAFGLDSQRIKDSLNINVINYGLHAGIGLKYMIDDISEYARKGDVIVFAPEYDHFYTTAYGEEAISSLMVASHWKKAYLLGIRQWINVLSGIPQLIRESTLTPKNKTPKDYRASGFNEYGDEIQHWTLESRGSGAIKPIKETFNKQFGNYFIEKVKTLQKVCSVFVIPPIYVEKAYNKNKKKVHEVEEFLREKECPFLVTPETHVLSDENAYDTYYHMNRQGVDKYTSYIIEELRPLLKTNKNPIAPNEK</sequence>
<dbReference type="RefSeq" id="WP_013546846.1">
    <property type="nucleotide sequence ID" value="NC_014933.1"/>
</dbReference>
<reference key="1">
    <citation type="submission" date="2010-11" db="EMBL/GenBank/DDBJ databases">
        <title>The complete genome of Bacteroides helcogenes P 36-108.</title>
        <authorList>
            <consortium name="US DOE Joint Genome Institute (JGI-PGF)"/>
            <person name="Lucas S."/>
            <person name="Copeland A."/>
            <person name="Lapidus A."/>
            <person name="Bruce D."/>
            <person name="Goodwin L."/>
            <person name="Pitluck S."/>
            <person name="Kyrpides N."/>
            <person name="Mavromatis K."/>
            <person name="Ivanova N."/>
            <person name="Zeytun A."/>
            <person name="Brettin T."/>
            <person name="Detter J.C."/>
            <person name="Tapia R."/>
            <person name="Han C."/>
            <person name="Land M."/>
            <person name="Hauser L."/>
            <person name="Markowitz V."/>
            <person name="Cheng J.-F."/>
            <person name="Hugenholtz P."/>
            <person name="Woyke T."/>
            <person name="Wu D."/>
            <person name="Gronow S."/>
            <person name="Wellnitz S."/>
            <person name="Brambilla E."/>
            <person name="Klenk H.-P."/>
            <person name="Eisen J.A."/>
        </authorList>
    </citation>
    <scope>NUCLEOTIDE SEQUENCE</scope>
    <source>
        <strain>P 36-108</strain>
    </source>
</reference>
<dbReference type="eggNOG" id="ENOG5032ZWX">
    <property type="taxonomic scope" value="Bacteria"/>
</dbReference>
<dbReference type="PATRIC" id="fig|693979.3.peg.1312"/>
<dbReference type="HOGENOM" id="CLU_070296_0_0_10"/>
<dbReference type="Proteomes" id="UP000008630">
    <property type="component" value="Chromosome"/>
</dbReference>
<dbReference type="OrthoDB" id="631431at2"/>
<accession>E6STH8</accession>
<gene>
    <name evidence="1" type="ordered locus">Bache_1242</name>
</gene>
<evidence type="ECO:0000313" key="1">
    <source>
        <dbReference type="EMBL" id="ADV43252.1"/>
    </source>
</evidence>
<name>E6STH8_BACT6</name>
<organism evidence="1 2">
    <name type="scientific">Bacteroides helcogenes (strain ATCC 35417 / DSM 20613 / JCM 6297 / CCUG 15421 / P 36-108)</name>
    <dbReference type="NCBI Taxonomy" id="693979"/>
    <lineage>
        <taxon>Bacteria</taxon>
        <taxon>Pseudomonadati</taxon>
        <taxon>Bacteroidota</taxon>
        <taxon>Bacteroidia</taxon>
        <taxon>Bacteroidales</taxon>
        <taxon>Bacteroidaceae</taxon>
        <taxon>Bacteroides</taxon>
    </lineage>
</organism>
<dbReference type="EMBL" id="CP002352">
    <property type="protein sequence ID" value="ADV43252.1"/>
    <property type="molecule type" value="Genomic_DNA"/>
</dbReference>
<dbReference type="KEGG" id="bhl:Bache_1242"/>